<accession>A0ABD2Q9P3</accession>
<comment type="caution">
    <text evidence="2">The sequence shown here is derived from an EMBL/GenBank/DDBJ whole genome shotgun (WGS) entry which is preliminary data.</text>
</comment>
<feature type="region of interest" description="Disordered" evidence="1">
    <location>
        <begin position="1"/>
        <end position="24"/>
    </location>
</feature>
<name>A0ABD2Q9P3_9PLAT</name>
<dbReference type="Proteomes" id="UP001626550">
    <property type="component" value="Unassembled WGS sequence"/>
</dbReference>
<protein>
    <submittedName>
        <fullName evidence="2">Uncharacterized protein</fullName>
    </submittedName>
</protein>
<proteinExistence type="predicted"/>
<organism evidence="2 3">
    <name type="scientific">Cichlidogyrus casuarinus</name>
    <dbReference type="NCBI Taxonomy" id="1844966"/>
    <lineage>
        <taxon>Eukaryota</taxon>
        <taxon>Metazoa</taxon>
        <taxon>Spiralia</taxon>
        <taxon>Lophotrochozoa</taxon>
        <taxon>Platyhelminthes</taxon>
        <taxon>Monogenea</taxon>
        <taxon>Monopisthocotylea</taxon>
        <taxon>Dactylogyridea</taxon>
        <taxon>Ancyrocephalidae</taxon>
        <taxon>Cichlidogyrus</taxon>
    </lineage>
</organism>
<keyword evidence="3" id="KW-1185">Reference proteome</keyword>
<feature type="compositionally biased region" description="Polar residues" evidence="1">
    <location>
        <begin position="1"/>
        <end position="21"/>
    </location>
</feature>
<dbReference type="AlphaFoldDB" id="A0ABD2Q9P3"/>
<evidence type="ECO:0000313" key="2">
    <source>
        <dbReference type="EMBL" id="KAL3315446.1"/>
    </source>
</evidence>
<dbReference type="EMBL" id="JBJKFK010000750">
    <property type="protein sequence ID" value="KAL3315446.1"/>
    <property type="molecule type" value="Genomic_DNA"/>
</dbReference>
<sequence>MNSPKVSNGAPSSVATSSQAPTDEALDLTVPASISISNPITSSDLNLVDTRPPALDPFTVDSELMLPCLSGDFVGEALGVDDLDTNVVPTFSEDDEEDDCVSKHLQLAL</sequence>
<evidence type="ECO:0000256" key="1">
    <source>
        <dbReference type="SAM" id="MobiDB-lite"/>
    </source>
</evidence>
<gene>
    <name evidence="2" type="ORF">Ciccas_005920</name>
</gene>
<reference evidence="2 3" key="1">
    <citation type="submission" date="2024-11" db="EMBL/GenBank/DDBJ databases">
        <title>Adaptive evolution of stress response genes in parasites aligns with host niche diversity.</title>
        <authorList>
            <person name="Hahn C."/>
            <person name="Resl P."/>
        </authorList>
    </citation>
    <scope>NUCLEOTIDE SEQUENCE [LARGE SCALE GENOMIC DNA]</scope>
    <source>
        <strain evidence="2">EGGRZ-B1_66</strain>
        <tissue evidence="2">Body</tissue>
    </source>
</reference>
<evidence type="ECO:0000313" key="3">
    <source>
        <dbReference type="Proteomes" id="UP001626550"/>
    </source>
</evidence>